<gene>
    <name evidence="1" type="ORF">NUW58_g3887</name>
</gene>
<proteinExistence type="predicted"/>
<accession>A0ACC1P8T7</accession>
<dbReference type="EMBL" id="JAPDGR010000628">
    <property type="protein sequence ID" value="KAJ2988596.1"/>
    <property type="molecule type" value="Genomic_DNA"/>
</dbReference>
<protein>
    <submittedName>
        <fullName evidence="1">Uncharacterized protein</fullName>
    </submittedName>
</protein>
<organism evidence="1 2">
    <name type="scientific">Xylaria curta</name>
    <dbReference type="NCBI Taxonomy" id="42375"/>
    <lineage>
        <taxon>Eukaryota</taxon>
        <taxon>Fungi</taxon>
        <taxon>Dikarya</taxon>
        <taxon>Ascomycota</taxon>
        <taxon>Pezizomycotina</taxon>
        <taxon>Sordariomycetes</taxon>
        <taxon>Xylariomycetidae</taxon>
        <taxon>Xylariales</taxon>
        <taxon>Xylariaceae</taxon>
        <taxon>Xylaria</taxon>
    </lineage>
</organism>
<dbReference type="Proteomes" id="UP001143856">
    <property type="component" value="Unassembled WGS sequence"/>
</dbReference>
<evidence type="ECO:0000313" key="1">
    <source>
        <dbReference type="EMBL" id="KAJ2988596.1"/>
    </source>
</evidence>
<sequence>MMEATVAKLSPLLQRTEDDPRPVVVMMCGIAGAGKSTLSKALVSAHPQFHRLTLDGILAKRHGIFGVDYAPEKYSAYLDEAAEECKEQLTRLLTEGSDVVFDRAFWNQEDRDEAKEIIERLGARWVLVYLKAPDKATLWQRICRRREIELNADSAYLITQDTLDMYWNGFEEPVDEGATVVDTRLNAVNQESG</sequence>
<name>A0ACC1P8T7_9PEZI</name>
<comment type="caution">
    <text evidence="1">The sequence shown here is derived from an EMBL/GenBank/DDBJ whole genome shotgun (WGS) entry which is preliminary data.</text>
</comment>
<reference evidence="1" key="1">
    <citation type="submission" date="2022-10" db="EMBL/GenBank/DDBJ databases">
        <title>Genome Sequence of Xylaria curta.</title>
        <authorList>
            <person name="Buettner E."/>
        </authorList>
    </citation>
    <scope>NUCLEOTIDE SEQUENCE</scope>
    <source>
        <strain evidence="1">Babe10</strain>
    </source>
</reference>
<keyword evidence="2" id="KW-1185">Reference proteome</keyword>
<evidence type="ECO:0000313" key="2">
    <source>
        <dbReference type="Proteomes" id="UP001143856"/>
    </source>
</evidence>